<dbReference type="InterPro" id="IPR000390">
    <property type="entry name" value="Small_drug/metabolite_transptr"/>
</dbReference>
<evidence type="ECO:0000256" key="1">
    <source>
        <dbReference type="ARBA" id="ARBA00004651"/>
    </source>
</evidence>
<keyword evidence="5 10" id="KW-1133">Transmembrane helix</keyword>
<dbReference type="OrthoDB" id="9808638at2"/>
<evidence type="ECO:0000256" key="8">
    <source>
        <dbReference type="ARBA" id="ARBA00039168"/>
    </source>
</evidence>
<dbReference type="eggNOG" id="COG2076">
    <property type="taxonomic scope" value="Bacteria"/>
</dbReference>
<dbReference type="EMBL" id="CP002056">
    <property type="protein sequence ID" value="ADI30449.1"/>
    <property type="molecule type" value="Genomic_DNA"/>
</dbReference>
<dbReference type="Gene3D" id="1.10.3730.20">
    <property type="match status" value="1"/>
</dbReference>
<evidence type="ECO:0000256" key="7">
    <source>
        <dbReference type="ARBA" id="ARBA00038151"/>
    </source>
</evidence>
<keyword evidence="6 10" id="KW-0472">Membrane</keyword>
<dbReference type="Pfam" id="PF00893">
    <property type="entry name" value="Multi_Drug_Res"/>
    <property type="match status" value="1"/>
</dbReference>
<evidence type="ECO:0000256" key="3">
    <source>
        <dbReference type="ARBA" id="ARBA00022475"/>
    </source>
</evidence>
<accession>D7DKK3</accession>
<dbReference type="Proteomes" id="UP000000383">
    <property type="component" value="Chromosome"/>
</dbReference>
<keyword evidence="2" id="KW-0813">Transport</keyword>
<evidence type="ECO:0000256" key="9">
    <source>
        <dbReference type="RuleBase" id="RU003942"/>
    </source>
</evidence>
<protein>
    <recommendedName>
        <fullName evidence="8">Guanidinium exporter</fullName>
    </recommendedName>
</protein>
<dbReference type="InterPro" id="IPR045324">
    <property type="entry name" value="Small_multidrug_res"/>
</dbReference>
<dbReference type="GO" id="GO:0005886">
    <property type="term" value="C:plasma membrane"/>
    <property type="evidence" value="ECO:0007669"/>
    <property type="project" value="UniProtKB-SubCell"/>
</dbReference>
<reference evidence="11 12" key="2">
    <citation type="journal article" date="2011" name="J. Bacteriol.">
        <title>Genomes of three methylotrophs from a single niche uncover genetic and metabolic divergence of Methylophilaceae.</title>
        <authorList>
            <person name="Lapidus A."/>
            <person name="Clum A."/>
            <person name="Labutti K."/>
            <person name="Kaluzhnaya M.G."/>
            <person name="Lim S."/>
            <person name="Beck D.A."/>
            <person name="Glavina Del Rio T."/>
            <person name="Nolan M."/>
            <person name="Mavromatis K."/>
            <person name="Huntemann M."/>
            <person name="Lucas S."/>
            <person name="Lidstrom M.E."/>
            <person name="Ivanova N."/>
            <person name="Chistoserdova L."/>
        </authorList>
    </citation>
    <scope>NUCLEOTIDE SEQUENCE [LARGE SCALE GENOMIC DNA]</scope>
    <source>
        <strain evidence="11 12">301</strain>
    </source>
</reference>
<evidence type="ECO:0000256" key="10">
    <source>
        <dbReference type="SAM" id="Phobius"/>
    </source>
</evidence>
<name>D7DKK3_METV0</name>
<evidence type="ECO:0000256" key="5">
    <source>
        <dbReference type="ARBA" id="ARBA00022989"/>
    </source>
</evidence>
<evidence type="ECO:0000256" key="4">
    <source>
        <dbReference type="ARBA" id="ARBA00022692"/>
    </source>
</evidence>
<dbReference type="GO" id="GO:0022857">
    <property type="term" value="F:transmembrane transporter activity"/>
    <property type="evidence" value="ECO:0007669"/>
    <property type="project" value="InterPro"/>
</dbReference>
<feature type="transmembrane region" description="Helical" evidence="10">
    <location>
        <begin position="59"/>
        <end position="78"/>
    </location>
</feature>
<evidence type="ECO:0000313" key="11">
    <source>
        <dbReference type="EMBL" id="ADI30449.1"/>
    </source>
</evidence>
<keyword evidence="3" id="KW-1003">Cell membrane</keyword>
<comment type="subcellular location">
    <subcellularLocation>
        <location evidence="1 9">Cell membrane</location>
        <topology evidence="1 9">Multi-pass membrane protein</topology>
    </subcellularLocation>
</comment>
<reference evidence="12" key="1">
    <citation type="submission" date="2010-05" db="EMBL/GenBank/DDBJ databases">
        <title>Complete sequence of Methylotenera sp. 301.</title>
        <authorList>
            <person name="Lucas S."/>
            <person name="Copeland A."/>
            <person name="Lapidus A."/>
            <person name="Cheng J.-F."/>
            <person name="Bruce D."/>
            <person name="Goodwin L."/>
            <person name="Pitluck S."/>
            <person name="Clum A."/>
            <person name="Land M."/>
            <person name="Hauser L."/>
            <person name="Kyrpides N."/>
            <person name="Ivanova N."/>
            <person name="Chistoservova L."/>
            <person name="Kalyuzhnaya M."/>
            <person name="Woyke T."/>
        </authorList>
    </citation>
    <scope>NUCLEOTIDE SEQUENCE [LARGE SCALE GENOMIC DNA]</scope>
    <source>
        <strain evidence="12">301</strain>
    </source>
</reference>
<sequence length="106" mass="11056">MNWITLVIAGMLEVVWAVGLKYTNGFSRLWPTVGTVLAIMTSIWLLAIAMKSLPVGTAYAIWVGIGAVGTAIAGIVLFGESANIGRILSLVLIIVGIVGLKLSTAS</sequence>
<feature type="transmembrane region" description="Helical" evidence="10">
    <location>
        <begin position="84"/>
        <end position="102"/>
    </location>
</feature>
<dbReference type="SUPFAM" id="SSF103481">
    <property type="entry name" value="Multidrug resistance efflux transporter EmrE"/>
    <property type="match status" value="1"/>
</dbReference>
<evidence type="ECO:0000313" key="12">
    <source>
        <dbReference type="Proteomes" id="UP000000383"/>
    </source>
</evidence>
<dbReference type="GO" id="GO:1990961">
    <property type="term" value="P:xenobiotic detoxification by transmembrane export across the plasma membrane"/>
    <property type="evidence" value="ECO:0007669"/>
    <property type="project" value="UniProtKB-ARBA"/>
</dbReference>
<evidence type="ECO:0000256" key="6">
    <source>
        <dbReference type="ARBA" id="ARBA00023136"/>
    </source>
</evidence>
<dbReference type="PANTHER" id="PTHR30561:SF0">
    <property type="entry name" value="GUANIDINIUM EXPORTER"/>
    <property type="match status" value="1"/>
</dbReference>
<dbReference type="InterPro" id="IPR037185">
    <property type="entry name" value="EmrE-like"/>
</dbReference>
<comment type="similarity">
    <text evidence="7">Belongs to the drug/metabolite transporter (DMT) superfamily. Small multidrug resistance (SMR) (TC 2.A.7.1) family. Gdx/SugE subfamily.</text>
</comment>
<feature type="transmembrane region" description="Helical" evidence="10">
    <location>
        <begin position="27"/>
        <end position="47"/>
    </location>
</feature>
<keyword evidence="12" id="KW-1185">Reference proteome</keyword>
<dbReference type="PANTHER" id="PTHR30561">
    <property type="entry name" value="SMR FAMILY PROTON-DEPENDENT DRUG EFFLUX TRANSPORTER SUGE"/>
    <property type="match status" value="1"/>
</dbReference>
<proteinExistence type="inferred from homology"/>
<dbReference type="FunFam" id="1.10.3730.20:FF:000001">
    <property type="entry name" value="Quaternary ammonium compound resistance transporter SugE"/>
    <property type="match status" value="1"/>
</dbReference>
<evidence type="ECO:0000256" key="2">
    <source>
        <dbReference type="ARBA" id="ARBA00022448"/>
    </source>
</evidence>
<dbReference type="NCBIfam" id="NF008512">
    <property type="entry name" value="PRK11431.1"/>
    <property type="match status" value="1"/>
</dbReference>
<organism evidence="11 12">
    <name type="scientific">Methylotenera versatilis (strain 301)</name>
    <dbReference type="NCBI Taxonomy" id="666681"/>
    <lineage>
        <taxon>Bacteria</taxon>
        <taxon>Pseudomonadati</taxon>
        <taxon>Pseudomonadota</taxon>
        <taxon>Betaproteobacteria</taxon>
        <taxon>Nitrosomonadales</taxon>
        <taxon>Methylophilaceae</taxon>
        <taxon>Methylotenera</taxon>
    </lineage>
</organism>
<dbReference type="RefSeq" id="WP_013148758.1">
    <property type="nucleotide sequence ID" value="NC_014207.1"/>
</dbReference>
<dbReference type="AlphaFoldDB" id="D7DKK3"/>
<dbReference type="KEGG" id="meh:M301_2080"/>
<gene>
    <name evidence="11" type="ordered locus">M301_2080</name>
</gene>
<keyword evidence="4 9" id="KW-0812">Transmembrane</keyword>
<dbReference type="HOGENOM" id="CLU_133067_1_2_4"/>